<comment type="caution">
    <text evidence="1">The sequence shown here is derived from an EMBL/GenBank/DDBJ whole genome shotgun (WGS) entry which is preliminary data.</text>
</comment>
<proteinExistence type="predicted"/>
<dbReference type="AlphaFoldDB" id="A0A5M7BL06"/>
<accession>A0A5M7BL06</accession>
<sequence length="79" mass="8476">MRGDIGGTVERLRAAAGPDWRFEVREGAVDGSARWAEVDYRPAETGPGSPTLSMVFVAGRDGQISIRGELRASCVPPLF</sequence>
<organism evidence="1 2">
    <name type="scientific">Saccharopolyspora hirsuta</name>
    <dbReference type="NCBI Taxonomy" id="1837"/>
    <lineage>
        <taxon>Bacteria</taxon>
        <taxon>Bacillati</taxon>
        <taxon>Actinomycetota</taxon>
        <taxon>Actinomycetes</taxon>
        <taxon>Pseudonocardiales</taxon>
        <taxon>Pseudonocardiaceae</taxon>
        <taxon>Saccharopolyspora</taxon>
    </lineage>
</organism>
<evidence type="ECO:0000313" key="2">
    <source>
        <dbReference type="Proteomes" id="UP000323946"/>
    </source>
</evidence>
<dbReference type="OrthoDB" id="118142at2"/>
<keyword evidence="2" id="KW-1185">Reference proteome</keyword>
<protein>
    <submittedName>
        <fullName evidence="1">Uncharacterized protein</fullName>
    </submittedName>
</protein>
<evidence type="ECO:0000313" key="1">
    <source>
        <dbReference type="EMBL" id="KAA5828788.1"/>
    </source>
</evidence>
<reference evidence="1 2" key="1">
    <citation type="submission" date="2019-09" db="EMBL/GenBank/DDBJ databases">
        <title>Draft genome sequence of the thermophilic Saccharopolyspora hirsuta VKM Ac-666T.</title>
        <authorList>
            <person name="Lobastova T.G."/>
            <person name="Fokina V."/>
            <person name="Bragin E.Y."/>
            <person name="Shtratnikova V.Y."/>
            <person name="Starodumova I.P."/>
            <person name="Tarlachkov S.V."/>
            <person name="Donova M.V."/>
        </authorList>
    </citation>
    <scope>NUCLEOTIDE SEQUENCE [LARGE SCALE GENOMIC DNA]</scope>
    <source>
        <strain evidence="1 2">VKM Ac-666</strain>
    </source>
</reference>
<name>A0A5M7BL06_SACHI</name>
<dbReference type="Proteomes" id="UP000323946">
    <property type="component" value="Unassembled WGS sequence"/>
</dbReference>
<gene>
    <name evidence="1" type="ORF">F1721_27590</name>
</gene>
<dbReference type="EMBL" id="VWPH01000014">
    <property type="protein sequence ID" value="KAA5828788.1"/>
    <property type="molecule type" value="Genomic_DNA"/>
</dbReference>